<evidence type="ECO:0000313" key="4">
    <source>
        <dbReference type="EMBL" id="CAE10484.1"/>
    </source>
</evidence>
<dbReference type="KEGG" id="wsu:WS1422"/>
<gene>
    <name evidence="4" type="ordered locus">WS1422</name>
</gene>
<dbReference type="eggNOG" id="COG3712">
    <property type="taxonomic scope" value="Bacteria"/>
</dbReference>
<sequence length="320" mass="36197">MSELIREEAATWWVRCNEGLDEAQKVDFEAWLGESPEHQAALERMKRTWRALDSLPLKNRAANNPQYETPKNRRAWQKGIVVAMFACMLLVAGLQWREGQPSFEGHYATQRGELREVELPDGSHLVLDTASRVWVRFYKNRREVRLEEGQAAFEVSKSAKRPFRVLAGDLAVEVVGTKFGVRHLKEGVSVAVEEGRVRVGQRFSEDEYRFFEELSGGEGVRIKGDGGIIKREGLFLGTIPFLAGRLEFDEVTLQEAIDEFARYGETGIVLEDEGAKRMRITGSFEIRRLDSFVRALPKIIPVRVRSEAGGGQSISSLGQR</sequence>
<dbReference type="Pfam" id="PF16220">
    <property type="entry name" value="DUF4880"/>
    <property type="match status" value="1"/>
</dbReference>
<keyword evidence="1 4" id="KW-0812">Transmembrane</keyword>
<dbReference type="RefSeq" id="WP_011139269.1">
    <property type="nucleotide sequence ID" value="NC_005090.1"/>
</dbReference>
<dbReference type="Gene3D" id="3.55.50.30">
    <property type="match status" value="1"/>
</dbReference>
<dbReference type="STRING" id="273121.WS1422"/>
<keyword evidence="5" id="KW-1185">Reference proteome</keyword>
<organism evidence="5">
    <name type="scientific">Wolinella succinogenes (strain ATCC 29543 / DSM 1740 / CCUG 13145 / JCM 31913 / LMG 7466 / NCTC 11488 / FDC 602W)</name>
    <name type="common">Vibrio succinogenes</name>
    <dbReference type="NCBI Taxonomy" id="273121"/>
    <lineage>
        <taxon>Bacteria</taxon>
        <taxon>Pseudomonadati</taxon>
        <taxon>Campylobacterota</taxon>
        <taxon>Epsilonproteobacteria</taxon>
        <taxon>Campylobacterales</taxon>
        <taxon>Helicobacteraceae</taxon>
        <taxon>Wolinella</taxon>
    </lineage>
</organism>
<dbReference type="InterPro" id="IPR012373">
    <property type="entry name" value="Ferrdict_sens_TM"/>
</dbReference>
<dbReference type="InterPro" id="IPR006860">
    <property type="entry name" value="FecR"/>
</dbReference>
<feature type="domain" description="FecR N-terminal" evidence="3">
    <location>
        <begin position="7"/>
        <end position="47"/>
    </location>
</feature>
<reference evidence="4 5" key="1">
    <citation type="journal article" date="2003" name="Proc. Natl. Acad. Sci. U.S.A.">
        <title>Complete genome sequence and analysis of Wolinella succinogenes.</title>
        <authorList>
            <person name="Baar C."/>
            <person name="Eppinger M."/>
            <person name="Raddatz G."/>
            <person name="Simon JM."/>
            <person name="Lanz C."/>
            <person name="Klimmek O."/>
            <person name="Nandakumar R."/>
            <person name="Gross R."/>
            <person name="Rosinus A."/>
            <person name="Keller H."/>
            <person name="Jagtap P."/>
            <person name="Linke B."/>
            <person name="Meyer F."/>
            <person name="Lederer H."/>
            <person name="Schuster S.C."/>
        </authorList>
    </citation>
    <scope>NUCLEOTIDE SEQUENCE [LARGE SCALE GENOMIC DNA]</scope>
    <source>
        <strain evidence="5">ATCC 29543 / DSM 1740 / CCUG 13145 / JCM 31913 / LMG 7466 / NCTC 11488 / FDC 602W</strain>
    </source>
</reference>
<dbReference type="PIRSF" id="PIRSF018266">
    <property type="entry name" value="FecR"/>
    <property type="match status" value="1"/>
</dbReference>
<name>Q7M8T7_WOLSU</name>
<dbReference type="Pfam" id="PF04773">
    <property type="entry name" value="FecR"/>
    <property type="match status" value="1"/>
</dbReference>
<accession>Q7M8T7</accession>
<dbReference type="Gene3D" id="2.60.120.1440">
    <property type="match status" value="1"/>
</dbReference>
<evidence type="ECO:0000259" key="2">
    <source>
        <dbReference type="Pfam" id="PF04773"/>
    </source>
</evidence>
<dbReference type="InterPro" id="IPR032623">
    <property type="entry name" value="FecR_N"/>
</dbReference>
<dbReference type="AlphaFoldDB" id="Q7M8T7"/>
<dbReference type="EMBL" id="BX571660">
    <property type="protein sequence ID" value="CAE10484.1"/>
    <property type="molecule type" value="Genomic_DNA"/>
</dbReference>
<dbReference type="PANTHER" id="PTHR30273">
    <property type="entry name" value="PERIPLASMIC SIGNAL SENSOR AND SIGMA FACTOR ACTIVATOR FECR-RELATED"/>
    <property type="match status" value="1"/>
</dbReference>
<evidence type="ECO:0000256" key="1">
    <source>
        <dbReference type="SAM" id="Phobius"/>
    </source>
</evidence>
<dbReference type="GO" id="GO:0016989">
    <property type="term" value="F:sigma factor antagonist activity"/>
    <property type="evidence" value="ECO:0007669"/>
    <property type="project" value="TreeGrafter"/>
</dbReference>
<keyword evidence="1" id="KW-1133">Transmembrane helix</keyword>
<feature type="domain" description="FecR protein" evidence="2">
    <location>
        <begin position="107"/>
        <end position="198"/>
    </location>
</feature>
<evidence type="ECO:0000259" key="3">
    <source>
        <dbReference type="Pfam" id="PF16220"/>
    </source>
</evidence>
<dbReference type="HOGENOM" id="CLU_050192_0_2_7"/>
<proteinExistence type="predicted"/>
<dbReference type="PANTHER" id="PTHR30273:SF2">
    <property type="entry name" value="PROTEIN FECR"/>
    <property type="match status" value="1"/>
</dbReference>
<feature type="transmembrane region" description="Helical" evidence="1">
    <location>
        <begin position="79"/>
        <end position="96"/>
    </location>
</feature>
<evidence type="ECO:0000313" key="5">
    <source>
        <dbReference type="Proteomes" id="UP000000422"/>
    </source>
</evidence>
<dbReference type="Proteomes" id="UP000000422">
    <property type="component" value="Chromosome"/>
</dbReference>
<keyword evidence="1" id="KW-0472">Membrane</keyword>
<protein>
    <submittedName>
        <fullName evidence="4">PUTATIVE TRANSMEMBRANE SENSOR</fullName>
    </submittedName>
</protein>